<comment type="caution">
    <text evidence="2">The sequence shown here is derived from an EMBL/GenBank/DDBJ whole genome shotgun (WGS) entry which is preliminary data.</text>
</comment>
<gene>
    <name evidence="2" type="ORF">EC501_17460</name>
</gene>
<dbReference type="OrthoDB" id="5416633at2"/>
<dbReference type="Pfam" id="PF00583">
    <property type="entry name" value="Acetyltransf_1"/>
    <property type="match status" value="1"/>
</dbReference>
<dbReference type="RefSeq" id="WP_122973626.1">
    <property type="nucleotide sequence ID" value="NZ_RHLQ01000075.1"/>
</dbReference>
<evidence type="ECO:0000313" key="3">
    <source>
        <dbReference type="Proteomes" id="UP000279909"/>
    </source>
</evidence>
<dbReference type="Proteomes" id="UP000279909">
    <property type="component" value="Unassembled WGS sequence"/>
</dbReference>
<evidence type="ECO:0000313" key="2">
    <source>
        <dbReference type="EMBL" id="RNC96181.1"/>
    </source>
</evidence>
<reference evidence="2 3" key="1">
    <citation type="journal article" date="2014" name="Int. J. Syst. Evol. Microbiol.">
        <title>Lysinibacillus halotolerans sp. nov., isolated from saline-alkaline soil.</title>
        <authorList>
            <person name="Kong D."/>
            <person name="Wang Y."/>
            <person name="Zhao B."/>
            <person name="Li Y."/>
            <person name="Song J."/>
            <person name="Zhai Y."/>
            <person name="Zhang C."/>
            <person name="Wang H."/>
            <person name="Chen X."/>
            <person name="Zhao B."/>
            <person name="Ruan Z."/>
        </authorList>
    </citation>
    <scope>NUCLEOTIDE SEQUENCE [LARGE SCALE GENOMIC DNA]</scope>
    <source>
        <strain evidence="2 3">MCCC 1A12703</strain>
    </source>
</reference>
<protein>
    <submittedName>
        <fullName evidence="2">GNAT family N-acetyltransferase</fullName>
    </submittedName>
</protein>
<dbReference type="PROSITE" id="PS51186">
    <property type="entry name" value="GNAT"/>
    <property type="match status" value="1"/>
</dbReference>
<feature type="domain" description="N-acetyltransferase" evidence="1">
    <location>
        <begin position="18"/>
        <end position="189"/>
    </location>
</feature>
<dbReference type="GO" id="GO:0016747">
    <property type="term" value="F:acyltransferase activity, transferring groups other than amino-acyl groups"/>
    <property type="evidence" value="ECO:0007669"/>
    <property type="project" value="InterPro"/>
</dbReference>
<evidence type="ECO:0000259" key="1">
    <source>
        <dbReference type="PROSITE" id="PS51186"/>
    </source>
</evidence>
<dbReference type="Gene3D" id="3.40.630.30">
    <property type="match status" value="1"/>
</dbReference>
<dbReference type="InterPro" id="IPR016181">
    <property type="entry name" value="Acyl_CoA_acyltransferase"/>
</dbReference>
<accession>A0A3M8H156</accession>
<name>A0A3M8H156_9BACI</name>
<sequence>MEHIKNFYSVEMETKHGIVIVEGPVPSEQLQLYDFHEDLVSFRPPMQQKKALVGIANLEEGRIVIMRNGNTVVGYVTYLYPDPMESWSDDPIENMIELGAIEVIPSYRGFGAGKKLLQVSFMGDEMEDYLVITTEYYWHWDLKGTGLNIWEYRKMMERMMNVVGFEYYPTDDPEICSHPANCLMARVGKRVNDDTLERFDKLRFRNRYMY</sequence>
<keyword evidence="3" id="KW-1185">Reference proteome</keyword>
<keyword evidence="2" id="KW-0808">Transferase</keyword>
<organism evidence="2 3">
    <name type="scientific">Lysinibacillus halotolerans</name>
    <dbReference type="NCBI Taxonomy" id="1368476"/>
    <lineage>
        <taxon>Bacteria</taxon>
        <taxon>Bacillati</taxon>
        <taxon>Bacillota</taxon>
        <taxon>Bacilli</taxon>
        <taxon>Bacillales</taxon>
        <taxon>Bacillaceae</taxon>
        <taxon>Lysinibacillus</taxon>
    </lineage>
</organism>
<dbReference type="GO" id="GO:0019152">
    <property type="term" value="F:acetoin dehydrogenase (NAD+) activity"/>
    <property type="evidence" value="ECO:0007669"/>
    <property type="project" value="InterPro"/>
</dbReference>
<dbReference type="GO" id="GO:0045150">
    <property type="term" value="P:acetoin catabolic process"/>
    <property type="evidence" value="ECO:0007669"/>
    <property type="project" value="InterPro"/>
</dbReference>
<dbReference type="CDD" id="cd04301">
    <property type="entry name" value="NAT_SF"/>
    <property type="match status" value="1"/>
</dbReference>
<dbReference type="InterPro" id="IPR000182">
    <property type="entry name" value="GNAT_dom"/>
</dbReference>
<dbReference type="PIRSF" id="PIRSF021278">
    <property type="entry name" value="AcuA"/>
    <property type="match status" value="1"/>
</dbReference>
<dbReference type="InterPro" id="IPR024699">
    <property type="entry name" value="AcuA"/>
</dbReference>
<dbReference type="SUPFAM" id="SSF55729">
    <property type="entry name" value="Acyl-CoA N-acyltransferases (Nat)"/>
    <property type="match status" value="1"/>
</dbReference>
<dbReference type="EMBL" id="RHLQ01000075">
    <property type="protein sequence ID" value="RNC96181.1"/>
    <property type="molecule type" value="Genomic_DNA"/>
</dbReference>
<dbReference type="AlphaFoldDB" id="A0A3M8H156"/>
<proteinExistence type="predicted"/>